<dbReference type="GO" id="GO:0005524">
    <property type="term" value="F:ATP binding"/>
    <property type="evidence" value="ECO:0007669"/>
    <property type="project" value="UniProtKB-KW"/>
</dbReference>
<dbReference type="GO" id="GO:0009927">
    <property type="term" value="F:histidine phosphotransfer kinase activity"/>
    <property type="evidence" value="ECO:0007669"/>
    <property type="project" value="TreeGrafter"/>
</dbReference>
<reference evidence="20 21" key="1">
    <citation type="submission" date="2013-08" db="EMBL/GenBank/DDBJ databases">
        <title>The genome sequence of Skermanella stibiiresistens.</title>
        <authorList>
            <person name="Zhu W."/>
            <person name="Wang G."/>
        </authorList>
    </citation>
    <scope>NUCLEOTIDE SEQUENCE [LARGE SCALE GENOMIC DNA]</scope>
    <source>
        <strain evidence="20 21">SB22</strain>
    </source>
</reference>
<dbReference type="InterPro" id="IPR036097">
    <property type="entry name" value="HisK_dim/P_sf"/>
</dbReference>
<evidence type="ECO:0000256" key="12">
    <source>
        <dbReference type="PROSITE-ProRule" id="PRU00169"/>
    </source>
</evidence>
<dbReference type="InterPro" id="IPR005467">
    <property type="entry name" value="His_kinase_dom"/>
</dbReference>
<feature type="transmembrane region" description="Helical" evidence="15">
    <location>
        <begin position="37"/>
        <end position="57"/>
    </location>
</feature>
<dbReference type="Proteomes" id="UP000019486">
    <property type="component" value="Unassembled WGS sequence"/>
</dbReference>
<feature type="domain" description="Response regulatory" evidence="17">
    <location>
        <begin position="921"/>
        <end position="1044"/>
    </location>
</feature>
<keyword evidence="15" id="KW-0812">Transmembrane</keyword>
<dbReference type="InterPro" id="IPR003594">
    <property type="entry name" value="HATPase_dom"/>
</dbReference>
<evidence type="ECO:0000256" key="2">
    <source>
        <dbReference type="ARBA" id="ARBA00004370"/>
    </source>
</evidence>
<dbReference type="Gene3D" id="3.30.565.10">
    <property type="entry name" value="Histidine kinase-like ATPase, C-terminal domain"/>
    <property type="match status" value="1"/>
</dbReference>
<dbReference type="Pfam" id="PF00512">
    <property type="entry name" value="HisKA"/>
    <property type="match status" value="1"/>
</dbReference>
<comment type="caution">
    <text evidence="20">The sequence shown here is derived from an EMBL/GenBank/DDBJ whole genome shotgun (WGS) entry which is preliminary data.</text>
</comment>
<dbReference type="SUPFAM" id="SSF47384">
    <property type="entry name" value="Homodimeric domain of signal transducing histidine kinase"/>
    <property type="match status" value="1"/>
</dbReference>
<accession>W9GZ40</accession>
<proteinExistence type="predicted"/>
<dbReference type="EC" id="2.7.13.3" evidence="3"/>
<dbReference type="SUPFAM" id="SSF55785">
    <property type="entry name" value="PYP-like sensor domain (PAS domain)"/>
    <property type="match status" value="1"/>
</dbReference>
<evidence type="ECO:0000259" key="18">
    <source>
        <dbReference type="PROSITE" id="PS50112"/>
    </source>
</evidence>
<evidence type="ECO:0000313" key="20">
    <source>
        <dbReference type="EMBL" id="EWY37876.1"/>
    </source>
</evidence>
<keyword evidence="15" id="KW-1133">Transmembrane helix</keyword>
<dbReference type="RefSeq" id="WP_051512941.1">
    <property type="nucleotide sequence ID" value="NZ_AVFL01000022.1"/>
</dbReference>
<dbReference type="CDD" id="cd17574">
    <property type="entry name" value="REC_OmpR"/>
    <property type="match status" value="1"/>
</dbReference>
<keyword evidence="10 15" id="KW-0472">Membrane</keyword>
<dbReference type="Gene3D" id="3.40.50.2300">
    <property type="match status" value="2"/>
</dbReference>
<dbReference type="PROSITE" id="PS50109">
    <property type="entry name" value="HIS_KIN"/>
    <property type="match status" value="1"/>
</dbReference>
<evidence type="ECO:0000256" key="11">
    <source>
        <dbReference type="ARBA" id="ARBA00023306"/>
    </source>
</evidence>
<evidence type="ECO:0000256" key="5">
    <source>
        <dbReference type="ARBA" id="ARBA00022679"/>
    </source>
</evidence>
<dbReference type="PANTHER" id="PTHR43047">
    <property type="entry name" value="TWO-COMPONENT HISTIDINE PROTEIN KINASE"/>
    <property type="match status" value="1"/>
</dbReference>
<comment type="subcellular location">
    <subcellularLocation>
        <location evidence="2">Membrane</location>
    </subcellularLocation>
</comment>
<dbReference type="Gene3D" id="1.10.287.130">
    <property type="match status" value="1"/>
</dbReference>
<dbReference type="InterPro" id="IPR004358">
    <property type="entry name" value="Sig_transdc_His_kin-like_C"/>
</dbReference>
<sequence length="1202" mass="128933">MRNASQIQARSAQAIPAQANAPKAEPRSLLGWIWGSYLRAALMPLVLVELALIALFLHSNALVRDENLSAMRGVARDQLGRTARQEAETLNATLVGIGSSAALLARQAEVAFGTPWRAPPEEAERYAWGPGGSWHTTRDIGLGAAFYSGIVPIGEAERAKALRLAQLDPLLKNLKLTNPLIVQTYLNTRDSLNRIYPYFDVSTQYAERMDIPSFNFYYEADASHNPGRGTVWTDVYVDPAGSGWMASAIAPAYVDGTLEGVAGVDITVGSFVDRIAALELPWNGYAVLLNRDGVILALPPAAERDFALSELTTHRYDEAIRADTFKPDDFNIFRRADLRPLAALIGGSDAGTGTITLGDPRLASWATIGETGWRLLVMAPESSIFADATALKERFDRIGLMLIAGVTLFYACFFALLYRRAQAMSHAISRPLREIDRLTDRIGSGDDLDPDTGAGIHRAPGFDILELERTAHRVIDMGQRIATQRRAIAATTDTLEERNRLLATLLDTVPVPLFVLDPTGRYIVCNGHFARFAGVARDGVVGMTPTDLFGADWAQFTRDASLGSSDPAGGPAADNGQGGILQYEAVLRNAGEGEERTVMVGEAVFRGADGAIAGRVGTFFDVTEAQRGADILRRAKEQAEAADRSKSEFLANMSHELRTPLNAIIGYAEMLAEDAEDRGDQSYVPDLEKIRGSGKHLLALINDILDLSKIEAGRMSVDITPFDVDQLIEEVGAMSSPLAEANGNRLVLDVDGNGDDGIGILLTDQTKVRQVLLNLIGNACKFTSGGTVRLSARCLPGARPAVEFRVSDTGIGMTPEQLSRLFRRFTQADTSTTRRYGGSGLGLAISRHFADMLGGRITVSSEPGKGSTFTLTLPATRPAGASAGESSASRGPGLDDDALAALAGDSDTGAEAPASRGGTIRVLMIDDDPRLHDAVDAALERGRAAHASAVSVMILHAFGGSEGLRMARALRPDLLVLDAELRCHDGQSLPESLLTDFDMACPPQILLVPSGSEPIPFNLLADAAECLAKPASAEAIADAIHRVSSLGMVSSEPEAPSGCDVLVVDDDASARDLLRRTLERAGFKVIEAEDGLGAIDLMRTHRPLVVVLDLGMPAPDGFQVLDLIRGDRRLNDTPIVVVTALDVDDERTVRMDGLVDRVLRKGAYERDDLVRTVRRLVVGEQADRELASLMIRSGEAVTGGVD</sequence>
<evidence type="ECO:0000256" key="15">
    <source>
        <dbReference type="SAM" id="Phobius"/>
    </source>
</evidence>
<dbReference type="InterPro" id="IPR036890">
    <property type="entry name" value="HATPase_C_sf"/>
</dbReference>
<evidence type="ECO:0000313" key="21">
    <source>
        <dbReference type="Proteomes" id="UP000019486"/>
    </source>
</evidence>
<comment type="catalytic activity">
    <reaction evidence="1">
        <text>ATP + protein L-histidine = ADP + protein N-phospho-L-histidine.</text>
        <dbReference type="EC" id="2.7.13.3"/>
    </reaction>
</comment>
<dbReference type="PROSITE" id="PS50113">
    <property type="entry name" value="PAC"/>
    <property type="match status" value="1"/>
</dbReference>
<dbReference type="SMART" id="SM00387">
    <property type="entry name" value="HATPase_c"/>
    <property type="match status" value="1"/>
</dbReference>
<dbReference type="InterPro" id="IPR001789">
    <property type="entry name" value="Sig_transdc_resp-reg_receiver"/>
</dbReference>
<dbReference type="InterPro" id="IPR000700">
    <property type="entry name" value="PAS-assoc_C"/>
</dbReference>
<dbReference type="InterPro" id="IPR003661">
    <property type="entry name" value="HisK_dim/P_dom"/>
</dbReference>
<keyword evidence="9" id="KW-0902">Two-component regulatory system</keyword>
<evidence type="ECO:0000256" key="3">
    <source>
        <dbReference type="ARBA" id="ARBA00012438"/>
    </source>
</evidence>
<dbReference type="SUPFAM" id="SSF52172">
    <property type="entry name" value="CheY-like"/>
    <property type="match status" value="2"/>
</dbReference>
<dbReference type="FunFam" id="1.10.287.130:FF:000038">
    <property type="entry name" value="Sensory transduction histidine kinase"/>
    <property type="match status" value="1"/>
</dbReference>
<evidence type="ECO:0000256" key="9">
    <source>
        <dbReference type="ARBA" id="ARBA00023012"/>
    </source>
</evidence>
<evidence type="ECO:0000256" key="6">
    <source>
        <dbReference type="ARBA" id="ARBA00022741"/>
    </source>
</evidence>
<dbReference type="InterPro" id="IPR000014">
    <property type="entry name" value="PAS"/>
</dbReference>
<dbReference type="SUPFAM" id="SSF55874">
    <property type="entry name" value="ATPase domain of HSP90 chaperone/DNA topoisomerase II/histidine kinase"/>
    <property type="match status" value="1"/>
</dbReference>
<dbReference type="InterPro" id="IPR035965">
    <property type="entry name" value="PAS-like_dom_sf"/>
</dbReference>
<feature type="compositionally biased region" description="Low complexity" evidence="14">
    <location>
        <begin position="899"/>
        <end position="910"/>
    </location>
</feature>
<feature type="modified residue" description="4-aspartylphosphate" evidence="12">
    <location>
        <position position="978"/>
    </location>
</feature>
<dbReference type="SMART" id="SM00448">
    <property type="entry name" value="REC"/>
    <property type="match status" value="2"/>
</dbReference>
<feature type="domain" description="PAC" evidence="19">
    <location>
        <begin position="581"/>
        <end position="634"/>
    </location>
</feature>
<keyword evidence="21" id="KW-1185">Reference proteome</keyword>
<dbReference type="Pfam" id="PF13188">
    <property type="entry name" value="PAS_8"/>
    <property type="match status" value="1"/>
</dbReference>
<keyword evidence="11" id="KW-0131">Cell cycle</keyword>
<dbReference type="PRINTS" id="PR00344">
    <property type="entry name" value="BCTRLSENSOR"/>
</dbReference>
<dbReference type="EMBL" id="AVFL01000022">
    <property type="protein sequence ID" value="EWY37876.1"/>
    <property type="molecule type" value="Genomic_DNA"/>
</dbReference>
<evidence type="ECO:0000259" key="17">
    <source>
        <dbReference type="PROSITE" id="PS50110"/>
    </source>
</evidence>
<name>W9GZ40_9PROT</name>
<keyword evidence="7" id="KW-0418">Kinase</keyword>
<feature type="region of interest" description="Disordered" evidence="14">
    <location>
        <begin position="872"/>
        <end position="915"/>
    </location>
</feature>
<dbReference type="CDD" id="cd12913">
    <property type="entry name" value="PDC1_MCP_like"/>
    <property type="match status" value="1"/>
</dbReference>
<evidence type="ECO:0000256" key="10">
    <source>
        <dbReference type="ARBA" id="ARBA00023136"/>
    </source>
</evidence>
<evidence type="ECO:0000256" key="14">
    <source>
        <dbReference type="SAM" id="MobiDB-lite"/>
    </source>
</evidence>
<dbReference type="OrthoDB" id="7179697at2"/>
<dbReference type="InterPro" id="IPR011006">
    <property type="entry name" value="CheY-like_superfamily"/>
</dbReference>
<feature type="domain" description="Histidine kinase" evidence="16">
    <location>
        <begin position="652"/>
        <end position="877"/>
    </location>
</feature>
<dbReference type="CDD" id="cd16922">
    <property type="entry name" value="HATPase_EvgS-ArcB-TorS-like"/>
    <property type="match status" value="1"/>
</dbReference>
<keyword evidence="13" id="KW-0175">Coiled coil</keyword>
<keyword evidence="6" id="KW-0547">Nucleotide-binding</keyword>
<feature type="compositionally biased region" description="Low complexity" evidence="14">
    <location>
        <begin position="877"/>
        <end position="892"/>
    </location>
</feature>
<evidence type="ECO:0000256" key="4">
    <source>
        <dbReference type="ARBA" id="ARBA00022553"/>
    </source>
</evidence>
<dbReference type="GO" id="GO:0005886">
    <property type="term" value="C:plasma membrane"/>
    <property type="evidence" value="ECO:0007669"/>
    <property type="project" value="TreeGrafter"/>
</dbReference>
<dbReference type="CDD" id="cd00082">
    <property type="entry name" value="HisKA"/>
    <property type="match status" value="1"/>
</dbReference>
<dbReference type="SMART" id="SM00388">
    <property type="entry name" value="HisKA"/>
    <property type="match status" value="1"/>
</dbReference>
<keyword evidence="8" id="KW-0067">ATP-binding</keyword>
<feature type="modified residue" description="4-aspartylphosphate" evidence="12">
    <location>
        <position position="1109"/>
    </location>
</feature>
<evidence type="ECO:0000256" key="8">
    <source>
        <dbReference type="ARBA" id="ARBA00022840"/>
    </source>
</evidence>
<dbReference type="PROSITE" id="PS50110">
    <property type="entry name" value="RESPONSE_REGULATORY"/>
    <property type="match status" value="2"/>
</dbReference>
<dbReference type="GO" id="GO:0000155">
    <property type="term" value="F:phosphorelay sensor kinase activity"/>
    <property type="evidence" value="ECO:0007669"/>
    <property type="project" value="InterPro"/>
</dbReference>
<feature type="transmembrane region" description="Helical" evidence="15">
    <location>
        <begin position="398"/>
        <end position="418"/>
    </location>
</feature>
<dbReference type="PATRIC" id="fig|1385369.3.peg.5024"/>
<organism evidence="20 21">
    <name type="scientific">Skermanella stibiiresistens SB22</name>
    <dbReference type="NCBI Taxonomy" id="1385369"/>
    <lineage>
        <taxon>Bacteria</taxon>
        <taxon>Pseudomonadati</taxon>
        <taxon>Pseudomonadota</taxon>
        <taxon>Alphaproteobacteria</taxon>
        <taxon>Rhodospirillales</taxon>
        <taxon>Azospirillaceae</taxon>
        <taxon>Skermanella</taxon>
    </lineage>
</organism>
<dbReference type="CDD" id="cd18774">
    <property type="entry name" value="PDC2_HK_sensor"/>
    <property type="match status" value="1"/>
</dbReference>
<dbReference type="Pfam" id="PF02518">
    <property type="entry name" value="HATPase_c"/>
    <property type="match status" value="1"/>
</dbReference>
<keyword evidence="5" id="KW-0808">Transferase</keyword>
<feature type="domain" description="PAS" evidence="18">
    <location>
        <begin position="498"/>
        <end position="542"/>
    </location>
</feature>
<evidence type="ECO:0000259" key="19">
    <source>
        <dbReference type="PROSITE" id="PS50113"/>
    </source>
</evidence>
<evidence type="ECO:0000256" key="13">
    <source>
        <dbReference type="SAM" id="Coils"/>
    </source>
</evidence>
<evidence type="ECO:0000259" key="16">
    <source>
        <dbReference type="PROSITE" id="PS50109"/>
    </source>
</evidence>
<dbReference type="Pfam" id="PF00072">
    <property type="entry name" value="Response_reg"/>
    <property type="match status" value="1"/>
</dbReference>
<protein>
    <recommendedName>
        <fullName evidence="3">histidine kinase</fullName>
        <ecNumber evidence="3">2.7.13.3</ecNumber>
    </recommendedName>
</protein>
<feature type="domain" description="Response regulatory" evidence="17">
    <location>
        <begin position="1060"/>
        <end position="1176"/>
    </location>
</feature>
<keyword evidence="4 12" id="KW-0597">Phosphoprotein</keyword>
<dbReference type="PANTHER" id="PTHR43047:SF72">
    <property type="entry name" value="OSMOSENSING HISTIDINE PROTEIN KINASE SLN1"/>
    <property type="match status" value="1"/>
</dbReference>
<feature type="coiled-coil region" evidence="13">
    <location>
        <begin position="622"/>
        <end position="652"/>
    </location>
</feature>
<dbReference type="PROSITE" id="PS50112">
    <property type="entry name" value="PAS"/>
    <property type="match status" value="1"/>
</dbReference>
<dbReference type="STRING" id="1385369.N825_15860"/>
<dbReference type="FunFam" id="3.30.565.10:FF:000010">
    <property type="entry name" value="Sensor histidine kinase RcsC"/>
    <property type="match status" value="1"/>
</dbReference>
<dbReference type="AlphaFoldDB" id="W9GZ40"/>
<evidence type="ECO:0000256" key="7">
    <source>
        <dbReference type="ARBA" id="ARBA00022777"/>
    </source>
</evidence>
<dbReference type="SMART" id="SM00091">
    <property type="entry name" value="PAS"/>
    <property type="match status" value="1"/>
</dbReference>
<gene>
    <name evidence="20" type="ORF">N825_15860</name>
</gene>
<evidence type="ECO:0000256" key="1">
    <source>
        <dbReference type="ARBA" id="ARBA00000085"/>
    </source>
</evidence>
<dbReference type="Gene3D" id="3.30.450.20">
    <property type="entry name" value="PAS domain"/>
    <property type="match status" value="2"/>
</dbReference>